<dbReference type="EMBL" id="UGQU01000001">
    <property type="protein sequence ID" value="STZ55766.1"/>
    <property type="molecule type" value="Genomic_DNA"/>
</dbReference>
<feature type="transmembrane region" description="Helical" evidence="4">
    <location>
        <begin position="73"/>
        <end position="91"/>
    </location>
</feature>
<feature type="domain" description="Major facilitator superfamily (MFS) profile" evidence="5">
    <location>
        <begin position="1"/>
        <end position="109"/>
    </location>
</feature>
<keyword evidence="6" id="KW-0012">Acyltransferase</keyword>
<dbReference type="GO" id="GO:0016746">
    <property type="term" value="F:acyltransferase activity"/>
    <property type="evidence" value="ECO:0007669"/>
    <property type="project" value="UniProtKB-KW"/>
</dbReference>
<dbReference type="GO" id="GO:0022857">
    <property type="term" value="F:transmembrane transporter activity"/>
    <property type="evidence" value="ECO:0007669"/>
    <property type="project" value="InterPro"/>
</dbReference>
<evidence type="ECO:0000256" key="3">
    <source>
        <dbReference type="ARBA" id="ARBA00023136"/>
    </source>
</evidence>
<keyword evidence="3 4" id="KW-0472">Membrane</keyword>
<evidence type="ECO:0000313" key="7">
    <source>
        <dbReference type="Proteomes" id="UP000254437"/>
    </source>
</evidence>
<evidence type="ECO:0000313" key="6">
    <source>
        <dbReference type="EMBL" id="STZ55766.1"/>
    </source>
</evidence>
<proteinExistence type="predicted"/>
<dbReference type="SUPFAM" id="SSF103473">
    <property type="entry name" value="MFS general substrate transporter"/>
    <property type="match status" value="1"/>
</dbReference>
<evidence type="ECO:0000256" key="4">
    <source>
        <dbReference type="SAM" id="Phobius"/>
    </source>
</evidence>
<dbReference type="PROSITE" id="PS50850">
    <property type="entry name" value="MFS"/>
    <property type="match status" value="1"/>
</dbReference>
<protein>
    <submittedName>
        <fullName evidence="6">Acylglycerophosphoethanolamine acyltransferase</fullName>
    </submittedName>
</protein>
<sequence>MNGTTRVFADLFLLGLSGGIYIVPLYTFMQAYAPISHRSRIVGANNIFNAIFMVGSAIFSIIILTVLTLSIPQLFLITGVINAVFGIFLYIKLTRYKDSMAMAEDGGMI</sequence>
<evidence type="ECO:0000256" key="2">
    <source>
        <dbReference type="ARBA" id="ARBA00022989"/>
    </source>
</evidence>
<name>A0A378T8A0_MORLA</name>
<reference evidence="6 7" key="1">
    <citation type="submission" date="2018-06" db="EMBL/GenBank/DDBJ databases">
        <authorList>
            <consortium name="Pathogen Informatics"/>
            <person name="Doyle S."/>
        </authorList>
    </citation>
    <scope>NUCLEOTIDE SEQUENCE [LARGE SCALE GENOMIC DNA]</scope>
    <source>
        <strain evidence="6 7">NCTC10359</strain>
    </source>
</reference>
<evidence type="ECO:0000256" key="1">
    <source>
        <dbReference type="ARBA" id="ARBA00022692"/>
    </source>
</evidence>
<feature type="transmembrane region" description="Helical" evidence="4">
    <location>
        <begin position="47"/>
        <end position="67"/>
    </location>
</feature>
<dbReference type="InterPro" id="IPR020846">
    <property type="entry name" value="MFS_dom"/>
</dbReference>
<gene>
    <name evidence="6" type="ORF">NCTC10359_00363</name>
</gene>
<keyword evidence="6" id="KW-0808">Transferase</keyword>
<keyword evidence="1 4" id="KW-0812">Transmembrane</keyword>
<dbReference type="AlphaFoldDB" id="A0A378T8A0"/>
<dbReference type="Proteomes" id="UP000254437">
    <property type="component" value="Unassembled WGS sequence"/>
</dbReference>
<dbReference type="InterPro" id="IPR036259">
    <property type="entry name" value="MFS_trans_sf"/>
</dbReference>
<accession>A0A378T8A0</accession>
<keyword evidence="2 4" id="KW-1133">Transmembrane helix</keyword>
<evidence type="ECO:0000259" key="5">
    <source>
        <dbReference type="PROSITE" id="PS50850"/>
    </source>
</evidence>
<dbReference type="Gene3D" id="1.20.1250.20">
    <property type="entry name" value="MFS general substrate transporter like domains"/>
    <property type="match status" value="1"/>
</dbReference>
<feature type="transmembrane region" description="Helical" evidence="4">
    <location>
        <begin position="12"/>
        <end position="35"/>
    </location>
</feature>
<organism evidence="6 7">
    <name type="scientific">Moraxella lacunata</name>
    <dbReference type="NCBI Taxonomy" id="477"/>
    <lineage>
        <taxon>Bacteria</taxon>
        <taxon>Pseudomonadati</taxon>
        <taxon>Pseudomonadota</taxon>
        <taxon>Gammaproteobacteria</taxon>
        <taxon>Moraxellales</taxon>
        <taxon>Moraxellaceae</taxon>
        <taxon>Moraxella</taxon>
    </lineage>
</organism>